<reference evidence="3" key="1">
    <citation type="journal article" date="2022" name="Int. J. Mol. Sci.">
        <title>Draft Genome of Tanacetum Coccineum: Genomic Comparison of Closely Related Tanacetum-Family Plants.</title>
        <authorList>
            <person name="Yamashiro T."/>
            <person name="Shiraishi A."/>
            <person name="Nakayama K."/>
            <person name="Satake H."/>
        </authorList>
    </citation>
    <scope>NUCLEOTIDE SEQUENCE</scope>
</reference>
<evidence type="ECO:0000313" key="3">
    <source>
        <dbReference type="EMBL" id="GJT80797.1"/>
    </source>
</evidence>
<proteinExistence type="predicted"/>
<evidence type="ECO:0000259" key="2">
    <source>
        <dbReference type="Pfam" id="PF07727"/>
    </source>
</evidence>
<accession>A0ABQ5H0U6</accession>
<protein>
    <submittedName>
        <fullName evidence="3">Retrotransposon protein, putative, ty1-copia subclass</fullName>
    </submittedName>
</protein>
<feature type="domain" description="Reverse transcriptase Ty1/copia-type" evidence="2">
    <location>
        <begin position="160"/>
        <end position="220"/>
    </location>
</feature>
<organism evidence="3 4">
    <name type="scientific">Tanacetum coccineum</name>
    <dbReference type="NCBI Taxonomy" id="301880"/>
    <lineage>
        <taxon>Eukaryota</taxon>
        <taxon>Viridiplantae</taxon>
        <taxon>Streptophyta</taxon>
        <taxon>Embryophyta</taxon>
        <taxon>Tracheophyta</taxon>
        <taxon>Spermatophyta</taxon>
        <taxon>Magnoliopsida</taxon>
        <taxon>eudicotyledons</taxon>
        <taxon>Gunneridae</taxon>
        <taxon>Pentapetalae</taxon>
        <taxon>asterids</taxon>
        <taxon>campanulids</taxon>
        <taxon>Asterales</taxon>
        <taxon>Asteraceae</taxon>
        <taxon>Asteroideae</taxon>
        <taxon>Anthemideae</taxon>
        <taxon>Anthemidinae</taxon>
        <taxon>Tanacetum</taxon>
    </lineage>
</organism>
<name>A0ABQ5H0U6_9ASTR</name>
<feature type="coiled-coil region" evidence="1">
    <location>
        <begin position="117"/>
        <end position="144"/>
    </location>
</feature>
<gene>
    <name evidence="3" type="ORF">Tco_1055139</name>
</gene>
<evidence type="ECO:0000313" key="4">
    <source>
        <dbReference type="Proteomes" id="UP001151760"/>
    </source>
</evidence>
<dbReference type="Proteomes" id="UP001151760">
    <property type="component" value="Unassembled WGS sequence"/>
</dbReference>
<reference evidence="3" key="2">
    <citation type="submission" date="2022-01" db="EMBL/GenBank/DDBJ databases">
        <authorList>
            <person name="Yamashiro T."/>
            <person name="Shiraishi A."/>
            <person name="Satake H."/>
            <person name="Nakayama K."/>
        </authorList>
    </citation>
    <scope>NUCLEOTIDE SEQUENCE</scope>
</reference>
<dbReference type="Pfam" id="PF07727">
    <property type="entry name" value="RVT_2"/>
    <property type="match status" value="1"/>
</dbReference>
<keyword evidence="1" id="KW-0175">Coiled coil</keyword>
<keyword evidence="4" id="KW-1185">Reference proteome</keyword>
<comment type="caution">
    <text evidence="3">The sequence shown here is derived from an EMBL/GenBank/DDBJ whole genome shotgun (WGS) entry which is preliminary data.</text>
</comment>
<dbReference type="EMBL" id="BQNB010019025">
    <property type="protein sequence ID" value="GJT80797.1"/>
    <property type="molecule type" value="Genomic_DNA"/>
</dbReference>
<sequence>MHLSACSINKKRIKQLQQDGLLKSTDDESFDKCESCLSGKMTKKPFPHSNERAKDLLGIIHIDVCGPLRHVSRLGIPKGKRWVTISIPPETKLFCVKVCLILCEASNKSRNQWLRAVDIEENSRKKEEKKIQHFENQLQHSSKSRWGFTNHHKREVIPIVEVYQKGASGRNVTFLILYVDDIIIMGNHIPSLQSVKDYLGKCFAMKDLGEAAFILGIKIYMCGERSKQINWTLSKCLWLRSDEF</sequence>
<dbReference type="InterPro" id="IPR013103">
    <property type="entry name" value="RVT_2"/>
</dbReference>
<evidence type="ECO:0000256" key="1">
    <source>
        <dbReference type="SAM" id="Coils"/>
    </source>
</evidence>